<protein>
    <submittedName>
        <fullName evidence="1">Uncharacterized protein</fullName>
    </submittedName>
</protein>
<evidence type="ECO:0000313" key="2">
    <source>
        <dbReference type="Proteomes" id="UP001054945"/>
    </source>
</evidence>
<keyword evidence="2" id="KW-1185">Reference proteome</keyword>
<comment type="caution">
    <text evidence="1">The sequence shown here is derived from an EMBL/GenBank/DDBJ whole genome shotgun (WGS) entry which is preliminary data.</text>
</comment>
<proteinExistence type="predicted"/>
<accession>A0AAV4MHY8</accession>
<dbReference type="AlphaFoldDB" id="A0AAV4MHY8"/>
<reference evidence="1 2" key="1">
    <citation type="submission" date="2021-06" db="EMBL/GenBank/DDBJ databases">
        <title>Caerostris extrusa draft genome.</title>
        <authorList>
            <person name="Kono N."/>
            <person name="Arakawa K."/>
        </authorList>
    </citation>
    <scope>NUCLEOTIDE SEQUENCE [LARGE SCALE GENOMIC DNA]</scope>
</reference>
<dbReference type="Proteomes" id="UP001054945">
    <property type="component" value="Unassembled WGS sequence"/>
</dbReference>
<organism evidence="1 2">
    <name type="scientific">Caerostris extrusa</name>
    <name type="common">Bark spider</name>
    <name type="synonym">Caerostris bankana</name>
    <dbReference type="NCBI Taxonomy" id="172846"/>
    <lineage>
        <taxon>Eukaryota</taxon>
        <taxon>Metazoa</taxon>
        <taxon>Ecdysozoa</taxon>
        <taxon>Arthropoda</taxon>
        <taxon>Chelicerata</taxon>
        <taxon>Arachnida</taxon>
        <taxon>Araneae</taxon>
        <taxon>Araneomorphae</taxon>
        <taxon>Entelegynae</taxon>
        <taxon>Araneoidea</taxon>
        <taxon>Araneidae</taxon>
        <taxon>Caerostris</taxon>
    </lineage>
</organism>
<gene>
    <name evidence="1" type="ORF">CEXT_22651</name>
</gene>
<evidence type="ECO:0000313" key="1">
    <source>
        <dbReference type="EMBL" id="GIX71599.1"/>
    </source>
</evidence>
<sequence>MALAGLIRFTPKDPLKLFHNLEKYTERHIVIIKFYSWSLGSNTIVRRAIGDKGNLIKADAIAAAAPSGDNFSHLVPSAVSTVLISPLLNRSLRFAFAFAGIGGIRNK</sequence>
<dbReference type="EMBL" id="BPLR01019769">
    <property type="protein sequence ID" value="GIX71599.1"/>
    <property type="molecule type" value="Genomic_DNA"/>
</dbReference>
<name>A0AAV4MHY8_CAEEX</name>